<dbReference type="InterPro" id="IPR023210">
    <property type="entry name" value="NADP_OxRdtase_dom"/>
</dbReference>
<dbReference type="OrthoDB" id="9773828at2"/>
<dbReference type="Pfam" id="PF13187">
    <property type="entry name" value="Fer4_9"/>
    <property type="match status" value="1"/>
</dbReference>
<dbReference type="InterPro" id="IPR017896">
    <property type="entry name" value="4Fe4S_Fe-S-bd"/>
</dbReference>
<name>A0A1M5ZU96_9FIRM</name>
<dbReference type="PROSITE" id="PS00198">
    <property type="entry name" value="4FE4S_FER_1"/>
    <property type="match status" value="1"/>
</dbReference>
<sequence>MDENYQAGREGLEYAASKGLGISIMEPLRGGLLARKNDDIEAIFSKADTIMTPVEWALRFVWNHPEVSIVLSGMNDESQIEENVNIANRAQANSLSNNDLKYIVDAKNVLDKNLKVGCTGCGYCMPCPAGVNIPMCFSYYNDRYVFDEKAAKNFYTNLLSGLDSGKPSYASQCKNCGNCEKHCPQHIQIRNYLKDVSKEMES</sequence>
<dbReference type="SUPFAM" id="SSF51430">
    <property type="entry name" value="NAD(P)-linked oxidoreductase"/>
    <property type="match status" value="1"/>
</dbReference>
<dbReference type="Pfam" id="PF00248">
    <property type="entry name" value="Aldo_ket_red"/>
    <property type="match status" value="1"/>
</dbReference>
<dbReference type="STRING" id="1121420.SAMN02746098_03681"/>
<evidence type="ECO:0000313" key="6">
    <source>
        <dbReference type="Proteomes" id="UP000183954"/>
    </source>
</evidence>
<dbReference type="InterPro" id="IPR053135">
    <property type="entry name" value="AKR2_Oxidoreductase"/>
</dbReference>
<accession>A0A1M5ZU96</accession>
<keyword evidence="1" id="KW-0479">Metal-binding</keyword>
<dbReference type="PROSITE" id="PS51379">
    <property type="entry name" value="4FE4S_FER_2"/>
    <property type="match status" value="1"/>
</dbReference>
<dbReference type="Gene3D" id="3.20.20.100">
    <property type="entry name" value="NADP-dependent oxidoreductase domain"/>
    <property type="match status" value="1"/>
</dbReference>
<dbReference type="PANTHER" id="PTHR43312:SF2">
    <property type="entry name" value="OXIDOREDUCTASE"/>
    <property type="match status" value="1"/>
</dbReference>
<keyword evidence="6" id="KW-1185">Reference proteome</keyword>
<organism evidence="5 6">
    <name type="scientific">Desulfosporosinus lacus DSM 15449</name>
    <dbReference type="NCBI Taxonomy" id="1121420"/>
    <lineage>
        <taxon>Bacteria</taxon>
        <taxon>Bacillati</taxon>
        <taxon>Bacillota</taxon>
        <taxon>Clostridia</taxon>
        <taxon>Eubacteriales</taxon>
        <taxon>Desulfitobacteriaceae</taxon>
        <taxon>Desulfosporosinus</taxon>
    </lineage>
</organism>
<keyword evidence="3" id="KW-0411">Iron-sulfur</keyword>
<dbReference type="EMBL" id="FQXJ01000015">
    <property type="protein sequence ID" value="SHI27857.1"/>
    <property type="molecule type" value="Genomic_DNA"/>
</dbReference>
<reference evidence="6" key="1">
    <citation type="submission" date="2016-11" db="EMBL/GenBank/DDBJ databases">
        <authorList>
            <person name="Varghese N."/>
            <person name="Submissions S."/>
        </authorList>
    </citation>
    <scope>NUCLEOTIDE SEQUENCE [LARGE SCALE GENOMIC DNA]</scope>
    <source>
        <strain evidence="6">DSM 15449</strain>
    </source>
</reference>
<evidence type="ECO:0000256" key="1">
    <source>
        <dbReference type="ARBA" id="ARBA00022723"/>
    </source>
</evidence>
<feature type="domain" description="4Fe-4S ferredoxin-type" evidence="4">
    <location>
        <begin position="165"/>
        <end position="192"/>
    </location>
</feature>
<dbReference type="PANTHER" id="PTHR43312">
    <property type="entry name" value="D-THREO-ALDOSE 1-DEHYDROGENASE"/>
    <property type="match status" value="1"/>
</dbReference>
<evidence type="ECO:0000256" key="2">
    <source>
        <dbReference type="ARBA" id="ARBA00023004"/>
    </source>
</evidence>
<dbReference type="GO" id="GO:0051536">
    <property type="term" value="F:iron-sulfur cluster binding"/>
    <property type="evidence" value="ECO:0007669"/>
    <property type="project" value="UniProtKB-KW"/>
</dbReference>
<gene>
    <name evidence="5" type="ORF">SAMN02746098_03681</name>
</gene>
<evidence type="ECO:0000256" key="3">
    <source>
        <dbReference type="ARBA" id="ARBA00023014"/>
    </source>
</evidence>
<dbReference type="AlphaFoldDB" id="A0A1M5ZU96"/>
<dbReference type="InterPro" id="IPR017900">
    <property type="entry name" value="4Fe4S_Fe_S_CS"/>
</dbReference>
<dbReference type="InterPro" id="IPR036812">
    <property type="entry name" value="NAD(P)_OxRdtase_dom_sf"/>
</dbReference>
<evidence type="ECO:0000259" key="4">
    <source>
        <dbReference type="PROSITE" id="PS51379"/>
    </source>
</evidence>
<keyword evidence="2" id="KW-0408">Iron</keyword>
<dbReference type="Proteomes" id="UP000183954">
    <property type="component" value="Unassembled WGS sequence"/>
</dbReference>
<evidence type="ECO:0000313" key="5">
    <source>
        <dbReference type="EMBL" id="SHI27857.1"/>
    </source>
</evidence>
<proteinExistence type="predicted"/>
<dbReference type="GO" id="GO:0046872">
    <property type="term" value="F:metal ion binding"/>
    <property type="evidence" value="ECO:0007669"/>
    <property type="project" value="UniProtKB-KW"/>
</dbReference>
<protein>
    <submittedName>
        <fullName evidence="5">Aldo/keto reductase family protein</fullName>
    </submittedName>
</protein>